<feature type="compositionally biased region" description="Low complexity" evidence="6">
    <location>
        <begin position="101"/>
        <end position="131"/>
    </location>
</feature>
<dbReference type="GO" id="GO:0005509">
    <property type="term" value="F:calcium ion binding"/>
    <property type="evidence" value="ECO:0007669"/>
    <property type="project" value="InterPro"/>
</dbReference>
<keyword evidence="4" id="KW-0677">Repeat</keyword>
<dbReference type="PANTHER" id="PTHR46212:SF3">
    <property type="entry name" value="GH27120P"/>
    <property type="match status" value="1"/>
</dbReference>
<evidence type="ECO:0000256" key="2">
    <source>
        <dbReference type="ARBA" id="ARBA00022490"/>
    </source>
</evidence>
<organism evidence="8 9">
    <name type="scientific">Brachionus calyciflorus</name>
    <dbReference type="NCBI Taxonomy" id="104777"/>
    <lineage>
        <taxon>Eukaryota</taxon>
        <taxon>Metazoa</taxon>
        <taxon>Spiralia</taxon>
        <taxon>Gnathifera</taxon>
        <taxon>Rotifera</taxon>
        <taxon>Eurotatoria</taxon>
        <taxon>Monogononta</taxon>
        <taxon>Pseudotrocha</taxon>
        <taxon>Ploima</taxon>
        <taxon>Brachionidae</taxon>
        <taxon>Brachionus</taxon>
    </lineage>
</organism>
<evidence type="ECO:0000256" key="4">
    <source>
        <dbReference type="ARBA" id="ARBA00022737"/>
    </source>
</evidence>
<keyword evidence="2" id="KW-0963">Cytoplasm</keyword>
<dbReference type="OrthoDB" id="186625at2759"/>
<dbReference type="GO" id="GO:0005737">
    <property type="term" value="C:cytoplasm"/>
    <property type="evidence" value="ECO:0007669"/>
    <property type="project" value="UniProtKB-SubCell"/>
</dbReference>
<evidence type="ECO:0000256" key="1">
    <source>
        <dbReference type="ARBA" id="ARBA00004496"/>
    </source>
</evidence>
<dbReference type="AlphaFoldDB" id="A0A814E956"/>
<dbReference type="Pfam" id="PF13499">
    <property type="entry name" value="EF-hand_7"/>
    <property type="match status" value="1"/>
</dbReference>
<proteinExistence type="predicted"/>
<dbReference type="PROSITE" id="PS50222">
    <property type="entry name" value="EF_HAND_2"/>
    <property type="match status" value="1"/>
</dbReference>
<feature type="region of interest" description="Disordered" evidence="6">
    <location>
        <begin position="1"/>
        <end position="131"/>
    </location>
</feature>
<name>A0A814E956_9BILA</name>
<dbReference type="PROSITE" id="PS00018">
    <property type="entry name" value="EF_HAND_1"/>
    <property type="match status" value="3"/>
</dbReference>
<dbReference type="PANTHER" id="PTHR46212">
    <property type="entry name" value="PEFLIN"/>
    <property type="match status" value="1"/>
</dbReference>
<dbReference type="SUPFAM" id="SSF47473">
    <property type="entry name" value="EF-hand"/>
    <property type="match status" value="1"/>
</dbReference>
<comment type="caution">
    <text evidence="8">The sequence shown here is derived from an EMBL/GenBank/DDBJ whole genome shotgun (WGS) entry which is preliminary data.</text>
</comment>
<evidence type="ECO:0000313" key="8">
    <source>
        <dbReference type="EMBL" id="CAF0964823.1"/>
    </source>
</evidence>
<dbReference type="InterPro" id="IPR011992">
    <property type="entry name" value="EF-hand-dom_pair"/>
</dbReference>
<sequence length="306" mass="35660">MNNNNYYPYGSQPPYTGGQNQPFQQNNPGYPPSNQNIYPNISGYPQQQNNAQYASAPFSGVNPNPQQRPYAPSQPSYPNQPSFGQNPYPSQPGYGNPTAPYPNSQNFNPPQPNYGYPPQNPMYPNNQMPSYGNQGYGMNPRWDERTYLKQLFDEIDHNKDGRMTVHELHEALRRGQTNFEFDPYTVQFLIQKYDNNKDNEIAFNEFYDLYCGLSVQYNEFLDVDQDSSGLIDSRELSNSLRRKGFNFSQEVIDFIVNEISRRSGKHGISFDIYVRVTARFENLRNEYNRLPYKNIPLDIYIRDRFF</sequence>
<dbReference type="Proteomes" id="UP000663879">
    <property type="component" value="Unassembled WGS sequence"/>
</dbReference>
<evidence type="ECO:0000256" key="5">
    <source>
        <dbReference type="ARBA" id="ARBA00022837"/>
    </source>
</evidence>
<dbReference type="InterPro" id="IPR051426">
    <property type="entry name" value="Peflin/Sorcin_CaBP"/>
</dbReference>
<dbReference type="EMBL" id="CAJNOC010003039">
    <property type="protein sequence ID" value="CAF0964823.1"/>
    <property type="molecule type" value="Genomic_DNA"/>
</dbReference>
<comment type="subcellular location">
    <subcellularLocation>
        <location evidence="1">Cytoplasm</location>
    </subcellularLocation>
</comment>
<feature type="domain" description="EF-hand" evidence="7">
    <location>
        <begin position="143"/>
        <end position="178"/>
    </location>
</feature>
<evidence type="ECO:0000256" key="3">
    <source>
        <dbReference type="ARBA" id="ARBA00022723"/>
    </source>
</evidence>
<reference evidence="8" key="1">
    <citation type="submission" date="2021-02" db="EMBL/GenBank/DDBJ databases">
        <authorList>
            <person name="Nowell W R."/>
        </authorList>
    </citation>
    <scope>NUCLEOTIDE SEQUENCE</scope>
    <source>
        <strain evidence="8">Ploen Becks lab</strain>
    </source>
</reference>
<evidence type="ECO:0000256" key="6">
    <source>
        <dbReference type="SAM" id="MobiDB-lite"/>
    </source>
</evidence>
<keyword evidence="3" id="KW-0479">Metal-binding</keyword>
<evidence type="ECO:0000259" key="7">
    <source>
        <dbReference type="PROSITE" id="PS50222"/>
    </source>
</evidence>
<feature type="compositionally biased region" description="Polar residues" evidence="6">
    <location>
        <begin position="61"/>
        <end position="88"/>
    </location>
</feature>
<keyword evidence="5" id="KW-0106">Calcium</keyword>
<dbReference type="GO" id="GO:0048306">
    <property type="term" value="F:calcium-dependent protein binding"/>
    <property type="evidence" value="ECO:0007669"/>
    <property type="project" value="UniProtKB-ARBA"/>
</dbReference>
<dbReference type="InterPro" id="IPR002048">
    <property type="entry name" value="EF_hand_dom"/>
</dbReference>
<protein>
    <recommendedName>
        <fullName evidence="7">EF-hand domain-containing protein</fullName>
    </recommendedName>
</protein>
<feature type="compositionally biased region" description="Low complexity" evidence="6">
    <location>
        <begin position="17"/>
        <end position="28"/>
    </location>
</feature>
<gene>
    <name evidence="8" type="ORF">OXX778_LOCUS14610</name>
</gene>
<dbReference type="InterPro" id="IPR018247">
    <property type="entry name" value="EF_Hand_1_Ca_BS"/>
</dbReference>
<keyword evidence="9" id="KW-1185">Reference proteome</keyword>
<dbReference type="SMART" id="SM00054">
    <property type="entry name" value="EFh"/>
    <property type="match status" value="2"/>
</dbReference>
<dbReference type="Gene3D" id="1.10.238.10">
    <property type="entry name" value="EF-hand"/>
    <property type="match status" value="1"/>
</dbReference>
<feature type="compositionally biased region" description="Polar residues" evidence="6">
    <location>
        <begin position="33"/>
        <end position="53"/>
    </location>
</feature>
<evidence type="ECO:0000313" key="9">
    <source>
        <dbReference type="Proteomes" id="UP000663879"/>
    </source>
</evidence>
<accession>A0A814E956</accession>